<dbReference type="GO" id="GO:0008270">
    <property type="term" value="F:zinc ion binding"/>
    <property type="evidence" value="ECO:0007669"/>
    <property type="project" value="UniProtKB-KW"/>
</dbReference>
<gene>
    <name evidence="17" type="ORF">WJX72_001130</name>
</gene>
<evidence type="ECO:0000256" key="8">
    <source>
        <dbReference type="ARBA" id="ARBA00022840"/>
    </source>
</evidence>
<keyword evidence="18" id="KW-1185">Reference proteome</keyword>
<dbReference type="Gene3D" id="2.40.50.360">
    <property type="entry name" value="RuvB-like helicase, domain II"/>
    <property type="match status" value="1"/>
</dbReference>
<reference evidence="17 18" key="1">
    <citation type="journal article" date="2024" name="Nat. Commun.">
        <title>Phylogenomics reveals the evolutionary origins of lichenization in chlorophyte algae.</title>
        <authorList>
            <person name="Puginier C."/>
            <person name="Libourel C."/>
            <person name="Otte J."/>
            <person name="Skaloud P."/>
            <person name="Haon M."/>
            <person name="Grisel S."/>
            <person name="Petersen M."/>
            <person name="Berrin J.G."/>
            <person name="Delaux P.M."/>
            <person name="Dal Grande F."/>
            <person name="Keller J."/>
        </authorList>
    </citation>
    <scope>NUCLEOTIDE SEQUENCE [LARGE SCALE GENOMIC DNA]</scope>
    <source>
        <strain evidence="17 18">SAG 2043</strain>
    </source>
</reference>
<evidence type="ECO:0000313" key="17">
    <source>
        <dbReference type="EMBL" id="KAK9808643.1"/>
    </source>
</evidence>
<evidence type="ECO:0000256" key="1">
    <source>
        <dbReference type="ARBA" id="ARBA00004123"/>
    </source>
</evidence>
<feature type="domain" description="RING-type" evidence="16">
    <location>
        <begin position="1258"/>
        <end position="1291"/>
    </location>
</feature>
<evidence type="ECO:0000256" key="11">
    <source>
        <dbReference type="ARBA" id="ARBA00023204"/>
    </source>
</evidence>
<feature type="region of interest" description="Disordered" evidence="15">
    <location>
        <begin position="557"/>
        <end position="617"/>
    </location>
</feature>
<keyword evidence="11" id="KW-0234">DNA repair</keyword>
<comment type="caution">
    <text evidence="17">The sequence shown here is derived from an EMBL/GenBank/DDBJ whole genome shotgun (WGS) entry which is preliminary data.</text>
</comment>
<dbReference type="Proteomes" id="UP001489004">
    <property type="component" value="Unassembled WGS sequence"/>
</dbReference>
<evidence type="ECO:0000256" key="7">
    <source>
        <dbReference type="ARBA" id="ARBA00022806"/>
    </source>
</evidence>
<accession>A0AAW1PKL0</accession>
<dbReference type="EC" id="3.6.4.12" evidence="3"/>
<dbReference type="GO" id="GO:0005524">
    <property type="term" value="F:ATP binding"/>
    <property type="evidence" value="ECO:0007669"/>
    <property type="project" value="UniProtKB-KW"/>
</dbReference>
<keyword evidence="12" id="KW-0539">Nucleus</keyword>
<dbReference type="InterPro" id="IPR010339">
    <property type="entry name" value="TIP49_P-loop"/>
</dbReference>
<dbReference type="SUPFAM" id="SSF50965">
    <property type="entry name" value="Galactose oxidase, central domain"/>
    <property type="match status" value="1"/>
</dbReference>
<dbReference type="InterPro" id="IPR011043">
    <property type="entry name" value="Gal_Oxase/kelch_b-propeller"/>
</dbReference>
<keyword evidence="14" id="KW-0175">Coiled coil</keyword>
<dbReference type="SUPFAM" id="SSF117281">
    <property type="entry name" value="Kelch motif"/>
    <property type="match status" value="1"/>
</dbReference>
<evidence type="ECO:0000256" key="4">
    <source>
        <dbReference type="ARBA" id="ARBA00022741"/>
    </source>
</evidence>
<keyword evidence="13" id="KW-0863">Zinc-finger</keyword>
<dbReference type="Pfam" id="PF17856">
    <property type="entry name" value="TIP49_C"/>
    <property type="match status" value="1"/>
</dbReference>
<dbReference type="EMBL" id="JALJOR010000011">
    <property type="protein sequence ID" value="KAK9808643.1"/>
    <property type="molecule type" value="Genomic_DNA"/>
</dbReference>
<evidence type="ECO:0000256" key="10">
    <source>
        <dbReference type="ARBA" id="ARBA00023163"/>
    </source>
</evidence>
<dbReference type="InterPro" id="IPR001841">
    <property type="entry name" value="Znf_RING"/>
</dbReference>
<dbReference type="GO" id="GO:0003678">
    <property type="term" value="F:DNA helicase activity"/>
    <property type="evidence" value="ECO:0007669"/>
    <property type="project" value="UniProtKB-EC"/>
</dbReference>
<evidence type="ECO:0000256" key="12">
    <source>
        <dbReference type="ARBA" id="ARBA00023242"/>
    </source>
</evidence>
<keyword evidence="4" id="KW-0547">Nucleotide-binding</keyword>
<evidence type="ECO:0000256" key="2">
    <source>
        <dbReference type="ARBA" id="ARBA00007519"/>
    </source>
</evidence>
<feature type="compositionally biased region" description="Low complexity" evidence="15">
    <location>
        <begin position="589"/>
        <end position="606"/>
    </location>
</feature>
<keyword evidence="13" id="KW-0479">Metal-binding</keyword>
<dbReference type="Gene3D" id="1.10.8.60">
    <property type="match status" value="1"/>
</dbReference>
<dbReference type="GO" id="GO:0005634">
    <property type="term" value="C:nucleus"/>
    <property type="evidence" value="ECO:0007669"/>
    <property type="project" value="UniProtKB-SubCell"/>
</dbReference>
<comment type="similarity">
    <text evidence="2">Belongs to the RuvB family.</text>
</comment>
<dbReference type="SUPFAM" id="SSF57850">
    <property type="entry name" value="RING/U-box"/>
    <property type="match status" value="1"/>
</dbReference>
<dbReference type="FunFam" id="2.40.50.360:FF:000002">
    <property type="entry name" value="RuvB-like helicase"/>
    <property type="match status" value="1"/>
</dbReference>
<dbReference type="InterPro" id="IPR015915">
    <property type="entry name" value="Kelch-typ_b-propeller"/>
</dbReference>
<dbReference type="PROSITE" id="PS50089">
    <property type="entry name" value="ZF_RING_2"/>
    <property type="match status" value="1"/>
</dbReference>
<dbReference type="SMART" id="SM00184">
    <property type="entry name" value="RING"/>
    <property type="match status" value="1"/>
</dbReference>
<comment type="subcellular location">
    <subcellularLocation>
        <location evidence="1">Nucleus</location>
    </subcellularLocation>
</comment>
<keyword evidence="8" id="KW-0067">ATP-binding</keyword>
<dbReference type="InterPro" id="IPR041048">
    <property type="entry name" value="RuvB-like_C"/>
</dbReference>
<dbReference type="Gene3D" id="3.40.50.300">
    <property type="entry name" value="P-loop containing nucleotide triphosphate hydrolases"/>
    <property type="match status" value="1"/>
</dbReference>
<evidence type="ECO:0000256" key="13">
    <source>
        <dbReference type="PROSITE-ProRule" id="PRU00175"/>
    </source>
</evidence>
<dbReference type="SMART" id="SM00382">
    <property type="entry name" value="AAA"/>
    <property type="match status" value="1"/>
</dbReference>
<dbReference type="GO" id="GO:0016787">
    <property type="term" value="F:hydrolase activity"/>
    <property type="evidence" value="ECO:0007669"/>
    <property type="project" value="UniProtKB-KW"/>
</dbReference>
<organism evidence="17 18">
    <name type="scientific">[Myrmecia] bisecta</name>
    <dbReference type="NCBI Taxonomy" id="41462"/>
    <lineage>
        <taxon>Eukaryota</taxon>
        <taxon>Viridiplantae</taxon>
        <taxon>Chlorophyta</taxon>
        <taxon>core chlorophytes</taxon>
        <taxon>Trebouxiophyceae</taxon>
        <taxon>Trebouxiales</taxon>
        <taxon>Trebouxiaceae</taxon>
        <taxon>Myrmecia</taxon>
    </lineage>
</organism>
<dbReference type="Gene3D" id="2.120.10.80">
    <property type="entry name" value="Kelch-type beta propeller"/>
    <property type="match status" value="2"/>
</dbReference>
<keyword evidence="13" id="KW-0862">Zinc</keyword>
<dbReference type="InterPro" id="IPR027238">
    <property type="entry name" value="RuvB-like"/>
</dbReference>
<name>A0AAW1PKL0_9CHLO</name>
<keyword evidence="5" id="KW-0227">DNA damage</keyword>
<keyword evidence="10" id="KW-0804">Transcription</keyword>
<proteinExistence type="inferred from homology"/>
<evidence type="ECO:0000256" key="9">
    <source>
        <dbReference type="ARBA" id="ARBA00023015"/>
    </source>
</evidence>
<dbReference type="FunFam" id="1.10.8.60:FF:000010">
    <property type="entry name" value="RuvB-like helicase"/>
    <property type="match status" value="1"/>
</dbReference>
<dbReference type="GO" id="GO:0006281">
    <property type="term" value="P:DNA repair"/>
    <property type="evidence" value="ECO:0007669"/>
    <property type="project" value="UniProtKB-KW"/>
</dbReference>
<dbReference type="InterPro" id="IPR042487">
    <property type="entry name" value="RuvBL1/2_DNA/RNA_bd_dom"/>
</dbReference>
<evidence type="ECO:0000256" key="15">
    <source>
        <dbReference type="SAM" id="MobiDB-lite"/>
    </source>
</evidence>
<dbReference type="SUPFAM" id="SSF52540">
    <property type="entry name" value="P-loop containing nucleoside triphosphate hydrolases"/>
    <property type="match status" value="1"/>
</dbReference>
<dbReference type="Gene3D" id="3.30.40.10">
    <property type="entry name" value="Zinc/RING finger domain, C3HC4 (zinc finger)"/>
    <property type="match status" value="1"/>
</dbReference>
<dbReference type="CDD" id="cd16520">
    <property type="entry name" value="RING-HC_MIBs-like"/>
    <property type="match status" value="1"/>
</dbReference>
<dbReference type="InterPro" id="IPR027417">
    <property type="entry name" value="P-loop_NTPase"/>
</dbReference>
<dbReference type="InterPro" id="IPR013083">
    <property type="entry name" value="Znf_RING/FYVE/PHD"/>
</dbReference>
<evidence type="ECO:0000259" key="16">
    <source>
        <dbReference type="PROSITE" id="PS50089"/>
    </source>
</evidence>
<sequence>MAEVRVNSEIKDLTRIERIGAHSHIRGLGLDDALEARAVSQGMVGQAPARKAAGVILQMIKEGKIAGRAVLLAGQPGSGKTAIAMGMAKALGEETPFAMMAASEIFSLEMSKTEALTQAFRKAIGVRIKEETELIEGEVVEIEIDRPASGQAAKTGKLTMKTTEMETIYDLGVKMIESLQKEKVQAGDVIAIDKASGKITKLGRSFARSRDYDAMGPQTKFVQCPEGELQQRKEVVHVVTLHEIDVINSRTQGFLALFAGDTGEIRQEVREQIDTKVAEWREEGKAEIVPGVLFIDEVHMLDIECFSFLNRALENDMSPILVVATNRGITKIRGTNYRSPHGIPIDLLDRLLIIATQPYSEKEIHKILDIRCEEEDVEMTDDAKELLTKIGAETSLRYAIHLITASSLICAKRKGTEVEIEDISKAYSMFLDVKRSTQFMLEYQDQYMFNEEANSLSAHPAGSFSGGDTQGSEIPTVAGLFGRNGLQRHLTGTGMQIPAHSVGPLFDSFSESCSSVEGSLRGGSLFKERSASSSHQLSSLFSLKSGVTFVEVEVEGPASRAGDAGASTSQAAAEGVSPPQAAEPAPRPLRNSTSSGSLSALSTRTSPAPGKLHSSAGDEAVPTTVFYDFPSCSGTPPAPRWGHTAVAVGDRLFVYGGVGAKVYDDLWAFHAAQNNWKAVAATSANKKDVPPPMFGHAACSRGKHIYMVGGRQGRKHVPKTYVLDTEALQWRCYKETPQTPPASDGHSLTDAGQHGLLLFGGQAKKCMNATHKLDPSTLRWEPFKTIGVGPPPRQGHSAVWDESDSLIVFGGANGAQLYSDVHVLSLSTGYWSAPTCRGTPPSARSNHTAVMCTSSLMLVFGGCSSGGVFRNDTFLLDITTFTWHALKSINSAPAARYCHTCTLMNDKLVLYGGSNAQQSFDGIVLLTTNLGRDLHHVAEELAKMSNGAQERAQADTMALQLNDLLRRRGAQEQQQVAARKAEIAENLFHQERQRTQQLMAEVQELKLVLAEEEAARQETARGAKAEAERAARQRTELDNRLAQSQQQVEELRENVRERDERIKLLNTYQHKYDQLQHQWISMEDHCTELEHKVQTMEREQAALQQQLQQSETARAAATEQTLGQGQLLAKLKEYQEKLAAEKRRNHQLALDASAAGGAGSGSDQAGISAAQLDQQLKADQEEANAREHQLRQQLACLKGDPEALKLCSLPQLRSLESHVENAWRQIRTCLAASTEQELQKRDSALRALARAAEESATCSLCMDHPKSVVLNCGHQACQDCSQVLKHCPFCRAPITNRITLFKT</sequence>
<keyword evidence="9" id="KW-0805">Transcription regulation</keyword>
<dbReference type="Pfam" id="PF24681">
    <property type="entry name" value="Kelch_KLHDC2_KLHL20_DRC7"/>
    <property type="match status" value="1"/>
</dbReference>
<keyword evidence="7" id="KW-0347">Helicase</keyword>
<evidence type="ECO:0000256" key="6">
    <source>
        <dbReference type="ARBA" id="ARBA00022801"/>
    </source>
</evidence>
<dbReference type="Pfam" id="PF06068">
    <property type="entry name" value="TIP49"/>
    <property type="match status" value="1"/>
</dbReference>
<evidence type="ECO:0000313" key="18">
    <source>
        <dbReference type="Proteomes" id="UP001489004"/>
    </source>
</evidence>
<protein>
    <recommendedName>
        <fullName evidence="3">DNA helicase</fullName>
        <ecNumber evidence="3">3.6.4.12</ecNumber>
    </recommendedName>
</protein>
<evidence type="ECO:0000256" key="14">
    <source>
        <dbReference type="SAM" id="Coils"/>
    </source>
</evidence>
<feature type="coiled-coil region" evidence="14">
    <location>
        <begin position="995"/>
        <end position="1061"/>
    </location>
</feature>
<dbReference type="FunFam" id="3.40.50.300:FF:002221">
    <property type="entry name" value="RuvB-like 2"/>
    <property type="match status" value="2"/>
</dbReference>
<evidence type="ECO:0000256" key="3">
    <source>
        <dbReference type="ARBA" id="ARBA00012551"/>
    </source>
</evidence>
<keyword evidence="6" id="KW-0378">Hydrolase</keyword>
<dbReference type="PANTHER" id="PTHR11093">
    <property type="entry name" value="RUVB-RELATED REPTIN AND PONTIN"/>
    <property type="match status" value="1"/>
</dbReference>
<evidence type="ECO:0000256" key="5">
    <source>
        <dbReference type="ARBA" id="ARBA00022763"/>
    </source>
</evidence>
<feature type="coiled-coil region" evidence="14">
    <location>
        <begin position="1086"/>
        <end position="1189"/>
    </location>
</feature>
<dbReference type="InterPro" id="IPR003593">
    <property type="entry name" value="AAA+_ATPase"/>
</dbReference>
<dbReference type="Pfam" id="PF13920">
    <property type="entry name" value="zf-C3HC4_3"/>
    <property type="match status" value="1"/>
</dbReference>